<sequence>MTETTRIKEPSLSGFILGQSFFPVPSCTPLAPARQAHKLSIPFITMPKSDSPIPSIESRSTSFANCLPRCSQIKCPNGSLQVVLALAILNLSHHSGPPSPPYRVYRLLRLLRLLS</sequence>
<protein>
    <submittedName>
        <fullName evidence="1">Uncharacterized protein</fullName>
    </submittedName>
</protein>
<evidence type="ECO:0000313" key="2">
    <source>
        <dbReference type="Proteomes" id="UP000784294"/>
    </source>
</evidence>
<organism evidence="1 2">
    <name type="scientific">Protopolystoma xenopodis</name>
    <dbReference type="NCBI Taxonomy" id="117903"/>
    <lineage>
        <taxon>Eukaryota</taxon>
        <taxon>Metazoa</taxon>
        <taxon>Spiralia</taxon>
        <taxon>Lophotrochozoa</taxon>
        <taxon>Platyhelminthes</taxon>
        <taxon>Monogenea</taxon>
        <taxon>Polyopisthocotylea</taxon>
        <taxon>Polystomatidea</taxon>
        <taxon>Polystomatidae</taxon>
        <taxon>Protopolystoma</taxon>
    </lineage>
</organism>
<dbReference type="AlphaFoldDB" id="A0A3S5FFR5"/>
<gene>
    <name evidence="1" type="ORF">PXEA_LOCUS26879</name>
</gene>
<evidence type="ECO:0000313" key="1">
    <source>
        <dbReference type="EMBL" id="VEL33439.1"/>
    </source>
</evidence>
<proteinExistence type="predicted"/>
<keyword evidence="2" id="KW-1185">Reference proteome</keyword>
<dbReference type="Proteomes" id="UP000784294">
    <property type="component" value="Unassembled WGS sequence"/>
</dbReference>
<comment type="caution">
    <text evidence="1">The sequence shown here is derived from an EMBL/GenBank/DDBJ whole genome shotgun (WGS) entry which is preliminary data.</text>
</comment>
<name>A0A3S5FFR5_9PLAT</name>
<accession>A0A3S5FFR5</accession>
<reference evidence="1" key="1">
    <citation type="submission" date="2018-11" db="EMBL/GenBank/DDBJ databases">
        <authorList>
            <consortium name="Pathogen Informatics"/>
        </authorList>
    </citation>
    <scope>NUCLEOTIDE SEQUENCE</scope>
</reference>
<dbReference type="EMBL" id="CAAALY010245775">
    <property type="protein sequence ID" value="VEL33439.1"/>
    <property type="molecule type" value="Genomic_DNA"/>
</dbReference>